<gene>
    <name evidence="5" type="ORF">SAMN02744037_01120</name>
</gene>
<dbReference type="PANTHER" id="PTHR43132:SF6">
    <property type="entry name" value="HTH-TYPE TRANSCRIPTIONAL REPRESSOR CZRA"/>
    <property type="match status" value="1"/>
</dbReference>
<dbReference type="GO" id="GO:0003677">
    <property type="term" value="F:DNA binding"/>
    <property type="evidence" value="ECO:0007669"/>
    <property type="project" value="UniProtKB-KW"/>
</dbReference>
<dbReference type="InterPro" id="IPR011991">
    <property type="entry name" value="ArsR-like_HTH"/>
</dbReference>
<accession>A0A1M6N0H6</accession>
<keyword evidence="3" id="KW-0804">Transcription</keyword>
<dbReference type="Pfam" id="PF01022">
    <property type="entry name" value="HTH_5"/>
    <property type="match status" value="1"/>
</dbReference>
<evidence type="ECO:0000313" key="5">
    <source>
        <dbReference type="EMBL" id="SHJ89211.1"/>
    </source>
</evidence>
<dbReference type="Gene3D" id="1.10.10.10">
    <property type="entry name" value="Winged helix-like DNA-binding domain superfamily/Winged helix DNA-binding domain"/>
    <property type="match status" value="1"/>
</dbReference>
<dbReference type="PRINTS" id="PR00778">
    <property type="entry name" value="HTHARSR"/>
</dbReference>
<keyword evidence="6" id="KW-1185">Reference proteome</keyword>
<dbReference type="GO" id="GO:0003700">
    <property type="term" value="F:DNA-binding transcription factor activity"/>
    <property type="evidence" value="ECO:0007669"/>
    <property type="project" value="InterPro"/>
</dbReference>
<evidence type="ECO:0000256" key="3">
    <source>
        <dbReference type="ARBA" id="ARBA00023163"/>
    </source>
</evidence>
<dbReference type="EMBL" id="FRAE01000019">
    <property type="protein sequence ID" value="SHJ89211.1"/>
    <property type="molecule type" value="Genomic_DNA"/>
</dbReference>
<proteinExistence type="predicted"/>
<dbReference type="SMART" id="SM00418">
    <property type="entry name" value="HTH_ARSR"/>
    <property type="match status" value="1"/>
</dbReference>
<feature type="domain" description="HTH arsR-type" evidence="4">
    <location>
        <begin position="23"/>
        <end position="117"/>
    </location>
</feature>
<dbReference type="CDD" id="cd00090">
    <property type="entry name" value="HTH_ARSR"/>
    <property type="match status" value="1"/>
</dbReference>
<evidence type="ECO:0000256" key="2">
    <source>
        <dbReference type="ARBA" id="ARBA00023125"/>
    </source>
</evidence>
<dbReference type="InterPro" id="IPR051011">
    <property type="entry name" value="Metal_resp_trans_reg"/>
</dbReference>
<dbReference type="OrthoDB" id="9794330at2"/>
<dbReference type="RefSeq" id="WP_072888079.1">
    <property type="nucleotide sequence ID" value="NZ_FRAE01000019.1"/>
</dbReference>
<dbReference type="InterPro" id="IPR036388">
    <property type="entry name" value="WH-like_DNA-bd_sf"/>
</dbReference>
<evidence type="ECO:0000259" key="4">
    <source>
        <dbReference type="PROSITE" id="PS50987"/>
    </source>
</evidence>
<dbReference type="InterPro" id="IPR036390">
    <property type="entry name" value="WH_DNA-bd_sf"/>
</dbReference>
<evidence type="ECO:0000256" key="1">
    <source>
        <dbReference type="ARBA" id="ARBA00023015"/>
    </source>
</evidence>
<dbReference type="STRING" id="1123349.SAMN02744037_01120"/>
<dbReference type="PROSITE" id="PS50987">
    <property type="entry name" value="HTH_ARSR_2"/>
    <property type="match status" value="1"/>
</dbReference>
<organism evidence="5 6">
    <name type="scientific">Tepidibacter formicigenes DSM 15518</name>
    <dbReference type="NCBI Taxonomy" id="1123349"/>
    <lineage>
        <taxon>Bacteria</taxon>
        <taxon>Bacillati</taxon>
        <taxon>Bacillota</taxon>
        <taxon>Clostridia</taxon>
        <taxon>Peptostreptococcales</taxon>
        <taxon>Peptostreptococcaceae</taxon>
        <taxon>Tepidibacter</taxon>
    </lineage>
</organism>
<reference evidence="6" key="1">
    <citation type="submission" date="2016-11" db="EMBL/GenBank/DDBJ databases">
        <authorList>
            <person name="Varghese N."/>
            <person name="Submissions S."/>
        </authorList>
    </citation>
    <scope>NUCLEOTIDE SEQUENCE [LARGE SCALE GENOMIC DNA]</scope>
    <source>
        <strain evidence="6">DSM 15518</strain>
    </source>
</reference>
<dbReference type="Proteomes" id="UP000242497">
    <property type="component" value="Unassembled WGS sequence"/>
</dbReference>
<keyword evidence="2" id="KW-0238">DNA-binding</keyword>
<dbReference type="SUPFAM" id="SSF46785">
    <property type="entry name" value="Winged helix' DNA-binding domain"/>
    <property type="match status" value="1"/>
</dbReference>
<dbReference type="NCBIfam" id="NF033788">
    <property type="entry name" value="HTH_metalloreg"/>
    <property type="match status" value="1"/>
</dbReference>
<dbReference type="AlphaFoldDB" id="A0A1M6N0H6"/>
<evidence type="ECO:0000313" key="6">
    <source>
        <dbReference type="Proteomes" id="UP000242497"/>
    </source>
</evidence>
<name>A0A1M6N0H6_9FIRM</name>
<protein>
    <submittedName>
        <fullName evidence="5">Transcriptional regulator, ArsR family</fullName>
    </submittedName>
</protein>
<sequence>MHIENCCKGLDDKTLKEIKEKMPKEEALYLLSDFFKVFGDSTRIKLIYALFNGEMCVGTIANLLDMSQSSVSHQLRILRNNRLVKTRKEGKLVYYSLDDKHVEAIYQMGLDHIMEKEVK</sequence>
<dbReference type="InterPro" id="IPR001845">
    <property type="entry name" value="HTH_ArsR_DNA-bd_dom"/>
</dbReference>
<keyword evidence="1" id="KW-0805">Transcription regulation</keyword>
<dbReference type="PANTHER" id="PTHR43132">
    <property type="entry name" value="ARSENICAL RESISTANCE OPERON REPRESSOR ARSR-RELATED"/>
    <property type="match status" value="1"/>
</dbReference>